<dbReference type="OrthoDB" id="5168853at2"/>
<reference evidence="9" key="1">
    <citation type="submission" date="2016-10" db="EMBL/GenBank/DDBJ databases">
        <authorList>
            <person name="Varghese N."/>
            <person name="Submissions S."/>
        </authorList>
    </citation>
    <scope>NUCLEOTIDE SEQUENCE [LARGE SCALE GENOMIC DNA]</scope>
    <source>
        <strain evidence="9">DSM 44234</strain>
    </source>
</reference>
<dbReference type="Proteomes" id="UP000182241">
    <property type="component" value="Unassembled WGS sequence"/>
</dbReference>
<evidence type="ECO:0000256" key="4">
    <source>
        <dbReference type="ARBA" id="ARBA00022827"/>
    </source>
</evidence>
<keyword evidence="4" id="KW-0274">FAD</keyword>
<dbReference type="GO" id="GO:0050661">
    <property type="term" value="F:NADP binding"/>
    <property type="evidence" value="ECO:0007669"/>
    <property type="project" value="InterPro"/>
</dbReference>
<dbReference type="InterPro" id="IPR020946">
    <property type="entry name" value="Flavin_mOase-like"/>
</dbReference>
<keyword evidence="5" id="KW-0521">NADP</keyword>
<comment type="similarity">
    <text evidence="2">Belongs to the FAD-binding monooxygenase family.</text>
</comment>
<evidence type="ECO:0000256" key="5">
    <source>
        <dbReference type="ARBA" id="ARBA00022857"/>
    </source>
</evidence>
<organism evidence="8 9">
    <name type="scientific">Tsukamurella tyrosinosolvens</name>
    <dbReference type="NCBI Taxonomy" id="57704"/>
    <lineage>
        <taxon>Bacteria</taxon>
        <taxon>Bacillati</taxon>
        <taxon>Actinomycetota</taxon>
        <taxon>Actinomycetes</taxon>
        <taxon>Mycobacteriales</taxon>
        <taxon>Tsukamurellaceae</taxon>
        <taxon>Tsukamurella</taxon>
    </lineage>
</organism>
<evidence type="ECO:0000256" key="3">
    <source>
        <dbReference type="ARBA" id="ARBA00022630"/>
    </source>
</evidence>
<dbReference type="PANTHER" id="PTHR43098">
    <property type="entry name" value="L-ORNITHINE N(5)-MONOOXYGENASE-RELATED"/>
    <property type="match status" value="1"/>
</dbReference>
<sequence length="544" mass="60277">MTTTAQETTPAAIETVDAVVVGAGFSGLYTLRRLRELGLSARCLEAGTDVGGTWHWNRYPGARSDSDSTVYSFSDYFNPDLLAEWKWSERYPSQPEIQSYLAWVADREGLRGNITFGTKVTGAQFDAASGRWTIETDSGRTVTAKYFIPAVGVLSTPNMPAFPGLDTFEGQWHHTARMPEQDIDFTGKRVAVIGNGATAVQIIPVVARTAAQVYEFSRNPYHCLPGRNHELDAEDWKAIESSHPEIFEKARANFGGFPYPDFAGIGAEMSPEERRDVLERLWEKGGLTPAFSGFADVLTDREVNGFVLDFLREKIANVVRDPALAERLSPTSPFVSKRPPIEHGYYAAFNRDNVAIVDMKDNPVAEVTSTGIRMTDGTEHEVDVILFATGFDAYTGALYSMNIRDTNGVLLQERWADRPATYIGMTVPGFPNMFLHYCGPQNPAILTNGPTLIEQQGEWIGDFLAHMESEGHRVVDTRQDAADEFLALHDTISNMTVIPDTASWWTGTNVDGKPNGLLSWCGGFPEYRRICDEAVADYAGFRFD</sequence>
<dbReference type="Pfam" id="PF00743">
    <property type="entry name" value="FMO-like"/>
    <property type="match status" value="1"/>
</dbReference>
<dbReference type="InterPro" id="IPR050775">
    <property type="entry name" value="FAD-binding_Monooxygenases"/>
</dbReference>
<dbReference type="GO" id="GO:0004499">
    <property type="term" value="F:N,N-dimethylaniline monooxygenase activity"/>
    <property type="evidence" value="ECO:0007669"/>
    <property type="project" value="InterPro"/>
</dbReference>
<evidence type="ECO:0000256" key="7">
    <source>
        <dbReference type="ARBA" id="ARBA00023033"/>
    </source>
</evidence>
<dbReference type="PRINTS" id="PR00411">
    <property type="entry name" value="PNDRDTASEI"/>
</dbReference>
<keyword evidence="6" id="KW-0560">Oxidoreductase</keyword>
<dbReference type="Gene3D" id="3.50.50.60">
    <property type="entry name" value="FAD/NAD(P)-binding domain"/>
    <property type="match status" value="2"/>
</dbReference>
<comment type="cofactor">
    <cofactor evidence="1">
        <name>FAD</name>
        <dbReference type="ChEBI" id="CHEBI:57692"/>
    </cofactor>
</comment>
<keyword evidence="3" id="KW-0285">Flavoprotein</keyword>
<dbReference type="PANTHER" id="PTHR43098:SF3">
    <property type="entry name" value="L-ORNITHINE N(5)-MONOOXYGENASE-RELATED"/>
    <property type="match status" value="1"/>
</dbReference>
<evidence type="ECO:0000256" key="2">
    <source>
        <dbReference type="ARBA" id="ARBA00010139"/>
    </source>
</evidence>
<dbReference type="SUPFAM" id="SSF51905">
    <property type="entry name" value="FAD/NAD(P)-binding domain"/>
    <property type="match status" value="2"/>
</dbReference>
<proteinExistence type="inferred from homology"/>
<evidence type="ECO:0000313" key="8">
    <source>
        <dbReference type="EMBL" id="SED62927.1"/>
    </source>
</evidence>
<keyword evidence="9" id="KW-1185">Reference proteome</keyword>
<dbReference type="InterPro" id="IPR036188">
    <property type="entry name" value="FAD/NAD-bd_sf"/>
</dbReference>
<dbReference type="GO" id="GO:0050660">
    <property type="term" value="F:flavin adenine dinucleotide binding"/>
    <property type="evidence" value="ECO:0007669"/>
    <property type="project" value="InterPro"/>
</dbReference>
<gene>
    <name evidence="8" type="ORF">SAMN04489793_5344</name>
</gene>
<keyword evidence="7" id="KW-0503">Monooxygenase</keyword>
<dbReference type="EMBL" id="FNSA01000003">
    <property type="protein sequence ID" value="SED62927.1"/>
    <property type="molecule type" value="Genomic_DNA"/>
</dbReference>
<dbReference type="STRING" id="57704.SAMN04489793_5344"/>
<evidence type="ECO:0000256" key="1">
    <source>
        <dbReference type="ARBA" id="ARBA00001974"/>
    </source>
</evidence>
<accession>A0A1H5C8S8</accession>
<evidence type="ECO:0000256" key="6">
    <source>
        <dbReference type="ARBA" id="ARBA00023002"/>
    </source>
</evidence>
<dbReference type="AlphaFoldDB" id="A0A1H5C8S8"/>
<dbReference type="RefSeq" id="WP_068742443.1">
    <property type="nucleotide sequence ID" value="NZ_CBDRGN010000002.1"/>
</dbReference>
<evidence type="ECO:0000313" key="9">
    <source>
        <dbReference type="Proteomes" id="UP000182241"/>
    </source>
</evidence>
<name>A0A1H5C8S8_TSUTY</name>
<protein>
    <submittedName>
        <fullName evidence="8">Predicted flavoprotein CzcO associated with the cation diffusion facilitator CzcD</fullName>
    </submittedName>
</protein>